<keyword evidence="2" id="KW-1185">Reference proteome</keyword>
<protein>
    <submittedName>
        <fullName evidence="1">Uncharacterized protein</fullName>
    </submittedName>
</protein>
<organism evidence="1 2">
    <name type="scientific">Ktedonosporobacter rubrisoli</name>
    <dbReference type="NCBI Taxonomy" id="2509675"/>
    <lineage>
        <taxon>Bacteria</taxon>
        <taxon>Bacillati</taxon>
        <taxon>Chloroflexota</taxon>
        <taxon>Ktedonobacteria</taxon>
        <taxon>Ktedonobacterales</taxon>
        <taxon>Ktedonosporobacteraceae</taxon>
        <taxon>Ktedonosporobacter</taxon>
    </lineage>
</organism>
<evidence type="ECO:0000313" key="2">
    <source>
        <dbReference type="Proteomes" id="UP000290365"/>
    </source>
</evidence>
<dbReference type="EMBL" id="CP035758">
    <property type="protein sequence ID" value="QBD77541.1"/>
    <property type="molecule type" value="Genomic_DNA"/>
</dbReference>
<sequence>MGKAIVWSCLKQEEEHSADERSQGPSAACGNAGFWAHARHLQWRRCSCSHVKEPIVLNRQAEAKPRFVEWKHQARFPRLLLLEEEEALAS</sequence>
<proteinExistence type="predicted"/>
<gene>
    <name evidence="1" type="ORF">EPA93_16700</name>
</gene>
<name>A0A4V0YYV5_KTERU</name>
<evidence type="ECO:0000313" key="1">
    <source>
        <dbReference type="EMBL" id="QBD77541.1"/>
    </source>
</evidence>
<accession>A0A4V0YYV5</accession>
<reference evidence="1 2" key="1">
    <citation type="submission" date="2019-01" db="EMBL/GenBank/DDBJ databases">
        <title>Ktedonosporobacter rubrisoli SCAWS-G2.</title>
        <authorList>
            <person name="Huang Y."/>
            <person name="Yan B."/>
        </authorList>
    </citation>
    <scope>NUCLEOTIDE SEQUENCE [LARGE SCALE GENOMIC DNA]</scope>
    <source>
        <strain evidence="1 2">SCAWS-G2</strain>
    </source>
</reference>
<dbReference type="RefSeq" id="WP_129888597.1">
    <property type="nucleotide sequence ID" value="NZ_CP035758.1"/>
</dbReference>
<dbReference type="Proteomes" id="UP000290365">
    <property type="component" value="Chromosome"/>
</dbReference>
<dbReference type="AlphaFoldDB" id="A0A4V0YYV5"/>
<dbReference type="KEGG" id="kbs:EPA93_16700"/>